<evidence type="ECO:0000313" key="2">
    <source>
        <dbReference type="Proteomes" id="UP000887561"/>
    </source>
</evidence>
<organism evidence="2 3">
    <name type="scientific">Meloidogyne javanica</name>
    <name type="common">Root-knot nematode worm</name>
    <dbReference type="NCBI Taxonomy" id="6303"/>
    <lineage>
        <taxon>Eukaryota</taxon>
        <taxon>Metazoa</taxon>
        <taxon>Ecdysozoa</taxon>
        <taxon>Nematoda</taxon>
        <taxon>Chromadorea</taxon>
        <taxon>Rhabditida</taxon>
        <taxon>Tylenchina</taxon>
        <taxon>Tylenchomorpha</taxon>
        <taxon>Tylenchoidea</taxon>
        <taxon>Meloidogynidae</taxon>
        <taxon>Meloidogyninae</taxon>
        <taxon>Meloidogyne</taxon>
        <taxon>Meloidogyne incognita group</taxon>
    </lineage>
</organism>
<feature type="region of interest" description="Disordered" evidence="1">
    <location>
        <begin position="1"/>
        <end position="107"/>
    </location>
</feature>
<dbReference type="Proteomes" id="UP000887561">
    <property type="component" value="Unplaced"/>
</dbReference>
<name>A0A915M2V7_MELJA</name>
<evidence type="ECO:0000256" key="1">
    <source>
        <dbReference type="SAM" id="MobiDB-lite"/>
    </source>
</evidence>
<evidence type="ECO:0000313" key="3">
    <source>
        <dbReference type="WBParaSite" id="scaffold2352_cov203.g4714"/>
    </source>
</evidence>
<dbReference type="WBParaSite" id="scaffold2352_cov203.g4714">
    <property type="protein sequence ID" value="scaffold2352_cov203.g4714"/>
    <property type="gene ID" value="scaffold2352_cov203.g4714"/>
</dbReference>
<proteinExistence type="predicted"/>
<protein>
    <submittedName>
        <fullName evidence="3">Uncharacterized protein</fullName>
    </submittedName>
</protein>
<sequence length="164" mass="18004">MKNKGKAAESSKNLLEARGLRVEVPEGEVPLLQNKPPKDPLRKTQSSAAEGSSRGKQHMLSPKSPRSTHPLYRTQSEPNPQGYTSLNSPGSPLNKSPLKRRSSQSSTRFGYLTTACGNCIDDVVNCFETCKGTGTPEGYETDDPEVVDARLREIKEEENAQILF</sequence>
<keyword evidence="2" id="KW-1185">Reference proteome</keyword>
<accession>A0A915M2V7</accession>
<dbReference type="AlphaFoldDB" id="A0A915M2V7"/>
<feature type="compositionally biased region" description="Polar residues" evidence="1">
    <location>
        <begin position="73"/>
        <end position="94"/>
    </location>
</feature>
<reference evidence="3" key="1">
    <citation type="submission" date="2022-11" db="UniProtKB">
        <authorList>
            <consortium name="WormBaseParasite"/>
        </authorList>
    </citation>
    <scope>IDENTIFICATION</scope>
</reference>